<dbReference type="PANTHER" id="PTHR43130">
    <property type="entry name" value="ARAC-FAMILY TRANSCRIPTIONAL REGULATOR"/>
    <property type="match status" value="1"/>
</dbReference>
<dbReference type="SUPFAM" id="SSF46689">
    <property type="entry name" value="Homeodomain-like"/>
    <property type="match status" value="2"/>
</dbReference>
<feature type="domain" description="HTH araC/xylS-type" evidence="3">
    <location>
        <begin position="231"/>
        <end position="329"/>
    </location>
</feature>
<dbReference type="InterPro" id="IPR018060">
    <property type="entry name" value="HTH_AraC"/>
</dbReference>
<dbReference type="SMART" id="SM00342">
    <property type="entry name" value="HTH_ARAC"/>
    <property type="match status" value="1"/>
</dbReference>
<evidence type="ECO:0000313" key="5">
    <source>
        <dbReference type="Proteomes" id="UP001500218"/>
    </source>
</evidence>
<dbReference type="InterPro" id="IPR052158">
    <property type="entry name" value="INH-QAR"/>
</dbReference>
<dbReference type="Gene3D" id="3.40.50.880">
    <property type="match status" value="1"/>
</dbReference>
<dbReference type="Pfam" id="PF01965">
    <property type="entry name" value="DJ-1_PfpI"/>
    <property type="match status" value="1"/>
</dbReference>
<keyword evidence="5" id="KW-1185">Reference proteome</keyword>
<protein>
    <submittedName>
        <fullName evidence="4">GlxA family transcriptional regulator</fullName>
    </submittedName>
</protein>
<dbReference type="CDD" id="cd03137">
    <property type="entry name" value="GATase1_AraC_1"/>
    <property type="match status" value="1"/>
</dbReference>
<dbReference type="Proteomes" id="UP001500218">
    <property type="component" value="Unassembled WGS sequence"/>
</dbReference>
<organism evidence="4 5">
    <name type="scientific">Luedemannella flava</name>
    <dbReference type="NCBI Taxonomy" id="349316"/>
    <lineage>
        <taxon>Bacteria</taxon>
        <taxon>Bacillati</taxon>
        <taxon>Actinomycetota</taxon>
        <taxon>Actinomycetes</taxon>
        <taxon>Micromonosporales</taxon>
        <taxon>Micromonosporaceae</taxon>
        <taxon>Luedemannella</taxon>
    </lineage>
</organism>
<evidence type="ECO:0000256" key="1">
    <source>
        <dbReference type="ARBA" id="ARBA00023015"/>
    </source>
</evidence>
<dbReference type="Gene3D" id="1.10.10.60">
    <property type="entry name" value="Homeodomain-like"/>
    <property type="match status" value="2"/>
</dbReference>
<proteinExistence type="predicted"/>
<comment type="caution">
    <text evidence="4">The sequence shown here is derived from an EMBL/GenBank/DDBJ whole genome shotgun (WGS) entry which is preliminary data.</text>
</comment>
<name>A0ABN2M9F2_9ACTN</name>
<evidence type="ECO:0000256" key="2">
    <source>
        <dbReference type="ARBA" id="ARBA00023163"/>
    </source>
</evidence>
<gene>
    <name evidence="4" type="ORF">GCM10009682_41060</name>
</gene>
<reference evidence="4 5" key="1">
    <citation type="journal article" date="2019" name="Int. J. Syst. Evol. Microbiol.">
        <title>The Global Catalogue of Microorganisms (GCM) 10K type strain sequencing project: providing services to taxonomists for standard genome sequencing and annotation.</title>
        <authorList>
            <consortium name="The Broad Institute Genomics Platform"/>
            <consortium name="The Broad Institute Genome Sequencing Center for Infectious Disease"/>
            <person name="Wu L."/>
            <person name="Ma J."/>
        </authorList>
    </citation>
    <scope>NUCLEOTIDE SEQUENCE [LARGE SCALE GENOMIC DNA]</scope>
    <source>
        <strain evidence="4 5">JCM 13250</strain>
    </source>
</reference>
<dbReference type="InterPro" id="IPR009057">
    <property type="entry name" value="Homeodomain-like_sf"/>
</dbReference>
<keyword evidence="1" id="KW-0805">Transcription regulation</keyword>
<accession>A0ABN2M9F2</accession>
<dbReference type="InterPro" id="IPR002818">
    <property type="entry name" value="DJ-1/PfpI"/>
</dbReference>
<dbReference type="SUPFAM" id="SSF52317">
    <property type="entry name" value="Class I glutamine amidotransferase-like"/>
    <property type="match status" value="1"/>
</dbReference>
<keyword evidence="2" id="KW-0804">Transcription</keyword>
<dbReference type="PANTHER" id="PTHR43130:SF3">
    <property type="entry name" value="HTH-TYPE TRANSCRIPTIONAL REGULATOR RV1931C"/>
    <property type="match status" value="1"/>
</dbReference>
<evidence type="ECO:0000259" key="3">
    <source>
        <dbReference type="PROSITE" id="PS01124"/>
    </source>
</evidence>
<dbReference type="PROSITE" id="PS01124">
    <property type="entry name" value="HTH_ARAC_FAMILY_2"/>
    <property type="match status" value="1"/>
</dbReference>
<dbReference type="EMBL" id="BAAALT010000141">
    <property type="protein sequence ID" value="GAA1815964.1"/>
    <property type="molecule type" value="Genomic_DNA"/>
</dbReference>
<dbReference type="Pfam" id="PF12833">
    <property type="entry name" value="HTH_18"/>
    <property type="match status" value="1"/>
</dbReference>
<evidence type="ECO:0000313" key="4">
    <source>
        <dbReference type="EMBL" id="GAA1815964.1"/>
    </source>
</evidence>
<dbReference type="InterPro" id="IPR029062">
    <property type="entry name" value="Class_I_gatase-like"/>
</dbReference>
<sequence>MAAAKTGGVAARQVVVVGYDGVQGLDLTGPMDVFAGAQQWVARTGSEDRGYRVVVASVDGAPFRTTAGLTVLPEVTLDEVAGPIDTLVVPGSEITVVEAYPVELVAWLRRRAGRARRVTSVCTGAFLLAEAGLLDGRRATTHWAAGDRMARRYPAVTVETDPIYVRDGDVVTSAGVTAGIDLALALVEDDLGREAALTIARWLVMFLHRPGNQAQFSAQLASRYADHEPIRDLQHWLGDNFGAELTVDAMARRARMSPRHFARTFTHQVGVAPGRYLQQVRLEAARRRLEESDTPAEHVAAACGFGSAETMRRVFVQVLGMPPAEYRRRFRTT</sequence>